<sequence length="45" mass="5033">MPMIYINIITIEKKILIGSYHGDNDQIWSWWLGLGGLCAATLLGI</sequence>
<reference evidence="1 2" key="1">
    <citation type="journal article" date="2016" name="Genome Biol. Evol.">
        <title>Comparative Genomic Analyses of the Moraxella catarrhalis Serosensitive and Seroresistant Lineages Demonstrate Their Independent Evolution.</title>
        <authorList>
            <person name="Earl J.P."/>
            <person name="de Vries S.P."/>
            <person name="Ahmed A."/>
            <person name="Powell E."/>
            <person name="Schultz M.P."/>
            <person name="Hermans P.W."/>
            <person name="Hill D.J."/>
            <person name="Zhou Z."/>
            <person name="Constantinidou C.I."/>
            <person name="Hu F.Z."/>
            <person name="Bootsma H.J."/>
            <person name="Ehrlich G.D."/>
        </authorList>
    </citation>
    <scope>NUCLEOTIDE SEQUENCE [LARGE SCALE GENOMIC DNA]</scope>
    <source>
        <strain evidence="1 2">Z7542</strain>
    </source>
</reference>
<dbReference type="AlphaFoldDB" id="A0A198UFB8"/>
<accession>A0A198UFB8</accession>
<protein>
    <submittedName>
        <fullName evidence="1">Uncharacterized protein</fullName>
    </submittedName>
</protein>
<dbReference type="Proteomes" id="UP000078228">
    <property type="component" value="Unassembled WGS sequence"/>
</dbReference>
<organism evidence="1 2">
    <name type="scientific">Moraxella catarrhalis</name>
    <name type="common">Branhamella catarrhalis</name>
    <dbReference type="NCBI Taxonomy" id="480"/>
    <lineage>
        <taxon>Bacteria</taxon>
        <taxon>Pseudomonadati</taxon>
        <taxon>Pseudomonadota</taxon>
        <taxon>Gammaproteobacteria</taxon>
        <taxon>Moraxellales</taxon>
        <taxon>Moraxellaceae</taxon>
        <taxon>Moraxella</taxon>
    </lineage>
</organism>
<dbReference type="RefSeq" id="WP_196759123.1">
    <property type="nucleotide sequence ID" value="NZ_LXHB01000023.1"/>
</dbReference>
<gene>
    <name evidence="1" type="ORF">AO384_1655</name>
</gene>
<dbReference type="PATRIC" id="fig|480.238.peg.659"/>
<proteinExistence type="predicted"/>
<dbReference type="EMBL" id="LXHC01000025">
    <property type="protein sequence ID" value="OAU95121.1"/>
    <property type="molecule type" value="Genomic_DNA"/>
</dbReference>
<comment type="caution">
    <text evidence="1">The sequence shown here is derived from an EMBL/GenBank/DDBJ whole genome shotgun (WGS) entry which is preliminary data.</text>
</comment>
<evidence type="ECO:0000313" key="2">
    <source>
        <dbReference type="Proteomes" id="UP000078228"/>
    </source>
</evidence>
<evidence type="ECO:0000313" key="1">
    <source>
        <dbReference type="EMBL" id="OAU95121.1"/>
    </source>
</evidence>
<keyword evidence="2" id="KW-1185">Reference proteome</keyword>
<name>A0A198UFB8_MORCA</name>